<dbReference type="SUPFAM" id="SSF55031">
    <property type="entry name" value="Bacterial exopeptidase dimerisation domain"/>
    <property type="match status" value="1"/>
</dbReference>
<dbReference type="InterPro" id="IPR002933">
    <property type="entry name" value="Peptidase_M20"/>
</dbReference>
<dbReference type="PANTHER" id="PTHR43808">
    <property type="entry name" value="ACETYLORNITHINE DEACETYLASE"/>
    <property type="match status" value="1"/>
</dbReference>
<dbReference type="GO" id="GO:0046872">
    <property type="term" value="F:metal ion binding"/>
    <property type="evidence" value="ECO:0007669"/>
    <property type="project" value="UniProtKB-KW"/>
</dbReference>
<feature type="domain" description="Peptidase M20 dimerisation" evidence="3">
    <location>
        <begin position="132"/>
        <end position="236"/>
    </location>
</feature>
<organism evidence="4">
    <name type="scientific">marine metagenome</name>
    <dbReference type="NCBI Taxonomy" id="408172"/>
    <lineage>
        <taxon>unclassified sequences</taxon>
        <taxon>metagenomes</taxon>
        <taxon>ecological metagenomes</taxon>
    </lineage>
</organism>
<name>A0A381NA32_9ZZZZ</name>
<dbReference type="Gene3D" id="3.30.70.360">
    <property type="match status" value="1"/>
</dbReference>
<proteinExistence type="predicted"/>
<keyword evidence="2" id="KW-0378">Hydrolase</keyword>
<reference evidence="4" key="1">
    <citation type="submission" date="2018-05" db="EMBL/GenBank/DDBJ databases">
        <authorList>
            <person name="Lanie J.A."/>
            <person name="Ng W.-L."/>
            <person name="Kazmierczak K.M."/>
            <person name="Andrzejewski T.M."/>
            <person name="Davidsen T.M."/>
            <person name="Wayne K.J."/>
            <person name="Tettelin H."/>
            <person name="Glass J.I."/>
            <person name="Rusch D."/>
            <person name="Podicherti R."/>
            <person name="Tsui H.-C.T."/>
            <person name="Winkler M.E."/>
        </authorList>
    </citation>
    <scope>NUCLEOTIDE SEQUENCE</scope>
</reference>
<dbReference type="InterPro" id="IPR036264">
    <property type="entry name" value="Bact_exopeptidase_dim_dom"/>
</dbReference>
<dbReference type="InterPro" id="IPR011650">
    <property type="entry name" value="Peptidase_M20_dimer"/>
</dbReference>
<protein>
    <recommendedName>
        <fullName evidence="3">Peptidase M20 dimerisation domain-containing protein</fullName>
    </recommendedName>
</protein>
<evidence type="ECO:0000256" key="1">
    <source>
        <dbReference type="ARBA" id="ARBA00022723"/>
    </source>
</evidence>
<dbReference type="Pfam" id="PF07687">
    <property type="entry name" value="M20_dimer"/>
    <property type="match status" value="1"/>
</dbReference>
<dbReference type="GO" id="GO:0016787">
    <property type="term" value="F:hydrolase activity"/>
    <property type="evidence" value="ECO:0007669"/>
    <property type="project" value="UniProtKB-KW"/>
</dbReference>
<dbReference type="AlphaFoldDB" id="A0A381NA32"/>
<dbReference type="EMBL" id="UINC01000222">
    <property type="protein sequence ID" value="SUZ51452.1"/>
    <property type="molecule type" value="Genomic_DNA"/>
</dbReference>
<evidence type="ECO:0000313" key="4">
    <source>
        <dbReference type="EMBL" id="SUZ51452.1"/>
    </source>
</evidence>
<dbReference type="InterPro" id="IPR050072">
    <property type="entry name" value="Peptidase_M20A"/>
</dbReference>
<accession>A0A381NA32</accession>
<dbReference type="Pfam" id="PF01546">
    <property type="entry name" value="Peptidase_M20"/>
    <property type="match status" value="1"/>
</dbReference>
<evidence type="ECO:0000259" key="3">
    <source>
        <dbReference type="Pfam" id="PF07687"/>
    </source>
</evidence>
<keyword evidence="1" id="KW-0479">Metal-binding</keyword>
<sequence>MEALGLSDVHIDDTGNVIGVTTGTGDAPPAMLNCHLDVVAEGDHSEWEVPPFSGEVRDGFLHGRGSMDIKGPLALQTYAAASMIGQAPGDVIVAHTVLEERGGLGMKRLLESGNVDPAVVIIGEATHGDVCIGHRGRAELEVVLTGLAGHASAPDRARNALDLLGDVLVAVRELGENQKADPVLGPASLIATTVDVLPESRNVIPDKVVLALDWRILPGDDDDSLLDRVRRSIKRQIPSLPEGLSYEVRMAKELQTTYTGIQEERSLFTPGFLMDSEHPVVTSAAGAVGRQGGEGEAVVRPWLFATDGGWSCGIHGIPTIGFAPGEEGFAHTNRERLNVEEAQWGYARYPHLVTAVQRAAAN</sequence>
<dbReference type="Gene3D" id="3.40.630.10">
    <property type="entry name" value="Zn peptidases"/>
    <property type="match status" value="2"/>
</dbReference>
<gene>
    <name evidence="4" type="ORF">METZ01_LOCUS4306</name>
</gene>
<dbReference type="SUPFAM" id="SSF53187">
    <property type="entry name" value="Zn-dependent exopeptidases"/>
    <property type="match status" value="1"/>
</dbReference>
<evidence type="ECO:0000256" key="2">
    <source>
        <dbReference type="ARBA" id="ARBA00022801"/>
    </source>
</evidence>
<dbReference type="PANTHER" id="PTHR43808:SF28">
    <property type="entry name" value="[LYSW]-LYSINE_[LYSW]-ORNITHINE HYDROLASE"/>
    <property type="match status" value="1"/>
</dbReference>